<sequence length="531" mass="60284">MKMRLKLLYLGCLFMMLCMLCPQQKIFAAATQKMNVTLDLSEFDDPDFPIEAFLANHIAEAIGTNNPEYIKIVSSQIIERKINVSYTAKFTYLPDIYILETLVTLPGYKKGDELKQQMVEAIKASNDRYEKVYDLKDAEAREITYDVSYQYTGPSLTKDTEPTPKPSKSKMDLNVPSAYLCKGETLQLKLNNPPKKIQKVTWKSHDSKVAKVSAQGKVTAVNYGSTWIDLEVYAGGKEYYFLTYITVYKLNGFQDGETKRILSRGQGDISLSDVLAWLDIKGAEDSLAPYAIPYNRVKVEIKSTGDNLAKIVEEKEVGQDGLTYLSGFNIETYRDGIVTIIVSDKKSTCKMELVIGTGVSRLDPVDAIKKNDFTGYEGDELKSMQTVRAFFDKFDMFSESMSQEEKISHIVDYFIATYKDESYIPYKHGTVYRTMIDGHGVCADYSETFCFLCDCLGIKNVEETGLAGGDAHAWNKVEVDGKWYHIDSYWCANLRNKGTYYLSSEIWLDHVKTNESDYYHDGDIPYIGDFR</sequence>
<dbReference type="EMBL" id="AP023368">
    <property type="protein sequence ID" value="BCK01152.1"/>
    <property type="molecule type" value="Genomic_DNA"/>
</dbReference>
<evidence type="ECO:0000259" key="2">
    <source>
        <dbReference type="SMART" id="SM00460"/>
    </source>
</evidence>
<dbReference type="InterPro" id="IPR038765">
    <property type="entry name" value="Papain-like_cys_pep_sf"/>
</dbReference>
<evidence type="ECO:0000256" key="1">
    <source>
        <dbReference type="SAM" id="SignalP"/>
    </source>
</evidence>
<reference evidence="3 4" key="1">
    <citation type="submission" date="2020-08" db="EMBL/GenBank/DDBJ databases">
        <title>Draft genome sequencing of an Anaerocolumna strain isolated from anoxic soil subjected to BSD treatment.</title>
        <authorList>
            <person name="Uek A."/>
            <person name="Tonouchi A."/>
        </authorList>
    </citation>
    <scope>NUCLEOTIDE SEQUENCE [LARGE SCALE GENOMIC DNA]</scope>
    <source>
        <strain evidence="3 4">CTTW</strain>
    </source>
</reference>
<gene>
    <name evidence="3" type="ORF">bsdcttw_41920</name>
</gene>
<dbReference type="AlphaFoldDB" id="A0A7M3S984"/>
<name>A0A7M3S984_9FIRM</name>
<evidence type="ECO:0000313" key="3">
    <source>
        <dbReference type="EMBL" id="BCK01152.1"/>
    </source>
</evidence>
<dbReference type="SUPFAM" id="SSF54001">
    <property type="entry name" value="Cysteine proteinases"/>
    <property type="match status" value="1"/>
</dbReference>
<dbReference type="RefSeq" id="WP_185256750.1">
    <property type="nucleotide sequence ID" value="NZ_AP023368.1"/>
</dbReference>
<feature type="domain" description="Transglutaminase-like" evidence="2">
    <location>
        <begin position="434"/>
        <end position="490"/>
    </location>
</feature>
<dbReference type="SMART" id="SM00460">
    <property type="entry name" value="TGc"/>
    <property type="match status" value="1"/>
</dbReference>
<evidence type="ECO:0000313" key="4">
    <source>
        <dbReference type="Proteomes" id="UP000515703"/>
    </source>
</evidence>
<feature type="chain" id="PRO_5029491043" description="Transglutaminase-like domain-containing protein" evidence="1">
    <location>
        <begin position="29"/>
        <end position="531"/>
    </location>
</feature>
<keyword evidence="1" id="KW-0732">Signal</keyword>
<proteinExistence type="predicted"/>
<dbReference type="Gene3D" id="3.10.620.30">
    <property type="match status" value="1"/>
</dbReference>
<dbReference type="Proteomes" id="UP000515703">
    <property type="component" value="Chromosome"/>
</dbReference>
<reference evidence="3 4" key="2">
    <citation type="submission" date="2020-08" db="EMBL/GenBank/DDBJ databases">
        <authorList>
            <person name="Ueki A."/>
            <person name="Tonouchi A."/>
        </authorList>
    </citation>
    <scope>NUCLEOTIDE SEQUENCE [LARGE SCALE GENOMIC DNA]</scope>
    <source>
        <strain evidence="3 4">CTTW</strain>
    </source>
</reference>
<keyword evidence="4" id="KW-1185">Reference proteome</keyword>
<dbReference type="InterPro" id="IPR008964">
    <property type="entry name" value="Invasin/intimin_cell_adhesion"/>
</dbReference>
<dbReference type="Pfam" id="PF02368">
    <property type="entry name" value="Big_2"/>
    <property type="match status" value="1"/>
</dbReference>
<dbReference type="InterPro" id="IPR003343">
    <property type="entry name" value="Big_2"/>
</dbReference>
<protein>
    <recommendedName>
        <fullName evidence="2">Transglutaminase-like domain-containing protein</fullName>
    </recommendedName>
</protein>
<dbReference type="KEGG" id="acht:bsdcttw_41920"/>
<feature type="signal peptide" evidence="1">
    <location>
        <begin position="1"/>
        <end position="28"/>
    </location>
</feature>
<organism evidence="3 4">
    <name type="scientific">Anaerocolumna chitinilytica</name>
    <dbReference type="NCBI Taxonomy" id="1727145"/>
    <lineage>
        <taxon>Bacteria</taxon>
        <taxon>Bacillati</taxon>
        <taxon>Bacillota</taxon>
        <taxon>Clostridia</taxon>
        <taxon>Lachnospirales</taxon>
        <taxon>Lachnospiraceae</taxon>
        <taxon>Anaerocolumna</taxon>
    </lineage>
</organism>
<dbReference type="SUPFAM" id="SSF49373">
    <property type="entry name" value="Invasin/intimin cell-adhesion fragments"/>
    <property type="match status" value="1"/>
</dbReference>
<accession>A0A7M3S984</accession>
<dbReference type="Pfam" id="PF01841">
    <property type="entry name" value="Transglut_core"/>
    <property type="match status" value="1"/>
</dbReference>
<dbReference type="Gene3D" id="2.60.40.1080">
    <property type="match status" value="1"/>
</dbReference>
<dbReference type="InterPro" id="IPR002931">
    <property type="entry name" value="Transglutaminase-like"/>
</dbReference>